<dbReference type="EMBL" id="VANI01000004">
    <property type="protein sequence ID" value="TLM79406.1"/>
    <property type="molecule type" value="Genomic_DNA"/>
</dbReference>
<evidence type="ECO:0000256" key="2">
    <source>
        <dbReference type="ARBA" id="ARBA00007840"/>
    </source>
</evidence>
<dbReference type="InterPro" id="IPR058136">
    <property type="entry name" value="AmpC"/>
</dbReference>
<dbReference type="SUPFAM" id="SSF56601">
    <property type="entry name" value="beta-lactamase/transpeptidase-like"/>
    <property type="match status" value="1"/>
</dbReference>
<dbReference type="PANTHER" id="PTHR46825:SF8">
    <property type="entry name" value="BETA-LACTAMASE-RELATED"/>
    <property type="match status" value="1"/>
</dbReference>
<comment type="similarity">
    <text evidence="2 6">Belongs to the class-C beta-lactamase family.</text>
</comment>
<accession>A0ABY2ULV4</accession>
<dbReference type="PROSITE" id="PS00336">
    <property type="entry name" value="BETA_LACTAMASE_C"/>
    <property type="match status" value="1"/>
</dbReference>
<reference evidence="8 9" key="1">
    <citation type="submission" date="2019-05" db="EMBL/GenBank/DDBJ databases">
        <title>Microbulbifer harenosus sp. nov., an alginate-degrading bacterium isolated from coastal sand.</title>
        <authorList>
            <person name="Huang H."/>
            <person name="Mo K."/>
            <person name="Bao S."/>
        </authorList>
    </citation>
    <scope>NUCLEOTIDE SEQUENCE [LARGE SCALE GENOMIC DNA]</scope>
    <source>
        <strain evidence="8 9">HB161719</strain>
    </source>
</reference>
<dbReference type="EC" id="3.5.2.6" evidence="3 6"/>
<keyword evidence="9" id="KW-1185">Reference proteome</keyword>
<keyword evidence="4 6" id="KW-0378">Hydrolase</keyword>
<proteinExistence type="inferred from homology"/>
<dbReference type="NCBIfam" id="NF033085">
    <property type="entry name" value="bla_class_C"/>
    <property type="match status" value="1"/>
</dbReference>
<protein>
    <recommendedName>
        <fullName evidence="3 6">Beta-lactamase</fullName>
        <ecNumber evidence="3 6">3.5.2.6</ecNumber>
    </recommendedName>
</protein>
<dbReference type="Proteomes" id="UP000306791">
    <property type="component" value="Unassembled WGS sequence"/>
</dbReference>
<dbReference type="InterPro" id="IPR050491">
    <property type="entry name" value="AmpC-like"/>
</dbReference>
<dbReference type="Gene3D" id="3.40.710.10">
    <property type="entry name" value="DD-peptidase/beta-lactamase superfamily"/>
    <property type="match status" value="1"/>
</dbReference>
<evidence type="ECO:0000313" key="8">
    <source>
        <dbReference type="EMBL" id="TLM79406.1"/>
    </source>
</evidence>
<evidence type="ECO:0000259" key="7">
    <source>
        <dbReference type="Pfam" id="PF00144"/>
    </source>
</evidence>
<gene>
    <name evidence="8" type="ORF">FDY93_03950</name>
</gene>
<feature type="domain" description="Beta-lactamase-related" evidence="7">
    <location>
        <begin position="33"/>
        <end position="377"/>
    </location>
</feature>
<organism evidence="8 9">
    <name type="scientific">Microbulbifer harenosus</name>
    <dbReference type="NCBI Taxonomy" id="2576840"/>
    <lineage>
        <taxon>Bacteria</taxon>
        <taxon>Pseudomonadati</taxon>
        <taxon>Pseudomonadota</taxon>
        <taxon>Gammaproteobacteria</taxon>
        <taxon>Cellvibrionales</taxon>
        <taxon>Microbulbiferaceae</taxon>
        <taxon>Microbulbifer</taxon>
    </lineage>
</organism>
<dbReference type="Pfam" id="PF00144">
    <property type="entry name" value="Beta-lactamase"/>
    <property type="match status" value="1"/>
</dbReference>
<dbReference type="InterPro" id="IPR001586">
    <property type="entry name" value="Beta-lactam_class-C_AS"/>
</dbReference>
<keyword evidence="5 6" id="KW-0046">Antibiotic resistance</keyword>
<evidence type="ECO:0000313" key="9">
    <source>
        <dbReference type="Proteomes" id="UP000306791"/>
    </source>
</evidence>
<evidence type="ECO:0000256" key="6">
    <source>
        <dbReference type="RuleBase" id="RU361140"/>
    </source>
</evidence>
<dbReference type="PANTHER" id="PTHR46825">
    <property type="entry name" value="D-ALANYL-D-ALANINE-CARBOXYPEPTIDASE/ENDOPEPTIDASE AMPH"/>
    <property type="match status" value="1"/>
</dbReference>
<dbReference type="InterPro" id="IPR001466">
    <property type="entry name" value="Beta-lactam-related"/>
</dbReference>
<evidence type="ECO:0000256" key="3">
    <source>
        <dbReference type="ARBA" id="ARBA00012865"/>
    </source>
</evidence>
<name>A0ABY2ULV4_9GAMM</name>
<comment type="caution">
    <text evidence="8">The sequence shown here is derived from an EMBL/GenBank/DDBJ whole genome shotgun (WGS) entry which is preliminary data.</text>
</comment>
<evidence type="ECO:0000256" key="1">
    <source>
        <dbReference type="ARBA" id="ARBA00001526"/>
    </source>
</evidence>
<dbReference type="InterPro" id="IPR012338">
    <property type="entry name" value="Beta-lactam/transpept-like"/>
</dbReference>
<evidence type="ECO:0000256" key="5">
    <source>
        <dbReference type="ARBA" id="ARBA00023251"/>
    </source>
</evidence>
<evidence type="ECO:0000256" key="4">
    <source>
        <dbReference type="ARBA" id="ARBA00022801"/>
    </source>
</evidence>
<comment type="catalytic activity">
    <reaction evidence="1 6">
        <text>a beta-lactam + H2O = a substituted beta-amino acid</text>
        <dbReference type="Rhea" id="RHEA:20401"/>
        <dbReference type="ChEBI" id="CHEBI:15377"/>
        <dbReference type="ChEBI" id="CHEBI:35627"/>
        <dbReference type="ChEBI" id="CHEBI:140347"/>
        <dbReference type="EC" id="3.5.2.6"/>
    </reaction>
</comment>
<sequence>MAGVVGLASAQAAEDGPAAAATEPARLESVVIAAIEPLVEKYQIPGMALALTIDGEPFFFNVGDTALEGGVPVTERTLFEIGSVSKTFTATLAAYAAVKGSLDLGEPVSTYLPPLRGSAMDSVSVLNLATHTAGHFPLQVPAEVRSDQQLLDYFRAWQPQYTPGSKRTYSNPGSGLLGLVAARSLNQPFARAMEEHIFRGLGLSETYIDVPQEKMAGYAEGHNSSHQPVRLDMGLLGREAYGVRSSAADLTRYLAAQMQMVKVGADLGRALQQTRHGYFETDYYVQDMVWEQYTLPVDRGQLLAGNSRAMIAGDHPVRGIVPALQPQNNVLINKTGSTGGFSTYVAFIPEKRFGFVLLANKYFPNEERVAVLYEILESLIPQATAATTEKE</sequence>